<dbReference type="GO" id="GO:0000155">
    <property type="term" value="F:phosphorelay sensor kinase activity"/>
    <property type="evidence" value="ECO:0007669"/>
    <property type="project" value="InterPro"/>
</dbReference>
<evidence type="ECO:0000256" key="4">
    <source>
        <dbReference type="ARBA" id="ARBA00022553"/>
    </source>
</evidence>
<feature type="transmembrane region" description="Helical" evidence="11">
    <location>
        <begin position="12"/>
        <end position="36"/>
    </location>
</feature>
<keyword evidence="4" id="KW-0597">Phosphoprotein</keyword>
<dbReference type="Gene3D" id="3.30.565.10">
    <property type="entry name" value="Histidine kinase-like ATPase, C-terminal domain"/>
    <property type="match status" value="1"/>
</dbReference>
<keyword evidence="6 11" id="KW-0812">Transmembrane</keyword>
<comment type="catalytic activity">
    <reaction evidence="1">
        <text>ATP + protein L-histidine = ADP + protein N-phospho-L-histidine.</text>
        <dbReference type="EC" id="2.7.13.3"/>
    </reaction>
</comment>
<sequence length="471" mass="50627">MSARHRLSITTRVTLFTGVVAAVLSTLLATTVMIAIERYAVESATEEITAAGARVAIQMEQGRLQYPLATLPLRSIQVVDSRRHVVASTPDLRGRPPITAFTPQGRNVATSVICGGVRPGRCDIVVAQRVHRRGEQWIVYAASPAVPFWVHPRLAAMVGGLAALLAVVVTFLGHRTVVASLRPVTAIRSELDQINAASSGRRVPVPPTDDEIHELAESVNQTLCRLHAALRELRTTLDRQRQMVADVSHDLRTPVTAMRAEVEDALLAPDETSVPALGAAVLPRLDRLQAIAQNLLTITRLDSGMPGAHEPVDLSELVAAELRARPPAKRIDTSIDPGVVVLGDRSRLARLFTNLIDNAERHAQIAIRITVRQEPGASLDDPRFPYGVAVMEVIDDGPGIDPDKRELVFQRFTRLDPPRTTSAGGAGLGLAIARQIAEAGGGTLGIEDSPCGARFVLRLPAASPPGRPPDF</sequence>
<evidence type="ECO:0000313" key="14">
    <source>
        <dbReference type="EMBL" id="GII30160.1"/>
    </source>
</evidence>
<dbReference type="PROSITE" id="PS50109">
    <property type="entry name" value="HIS_KIN"/>
    <property type="match status" value="1"/>
</dbReference>
<keyword evidence="5" id="KW-0808">Transferase</keyword>
<comment type="subcellular location">
    <subcellularLocation>
        <location evidence="2">Cell membrane</location>
    </subcellularLocation>
</comment>
<keyword evidence="8 11" id="KW-1133">Transmembrane helix</keyword>
<dbReference type="InterPro" id="IPR003594">
    <property type="entry name" value="HATPase_dom"/>
</dbReference>
<feature type="domain" description="HAMP" evidence="13">
    <location>
        <begin position="181"/>
        <end position="231"/>
    </location>
</feature>
<dbReference type="EMBL" id="BOOO01000017">
    <property type="protein sequence ID" value="GII30160.1"/>
    <property type="molecule type" value="Genomic_DNA"/>
</dbReference>
<dbReference type="SMART" id="SM00387">
    <property type="entry name" value="HATPase_c"/>
    <property type="match status" value="1"/>
</dbReference>
<feature type="domain" description="Histidine kinase" evidence="12">
    <location>
        <begin position="246"/>
        <end position="463"/>
    </location>
</feature>
<evidence type="ECO:0000313" key="15">
    <source>
        <dbReference type="Proteomes" id="UP000650628"/>
    </source>
</evidence>
<dbReference type="GO" id="GO:0005886">
    <property type="term" value="C:plasma membrane"/>
    <property type="evidence" value="ECO:0007669"/>
    <property type="project" value="UniProtKB-SubCell"/>
</dbReference>
<evidence type="ECO:0000256" key="8">
    <source>
        <dbReference type="ARBA" id="ARBA00022989"/>
    </source>
</evidence>
<dbReference type="SUPFAM" id="SSF47384">
    <property type="entry name" value="Homodimeric domain of signal transducing histidine kinase"/>
    <property type="match status" value="1"/>
</dbReference>
<evidence type="ECO:0000256" key="10">
    <source>
        <dbReference type="ARBA" id="ARBA00023136"/>
    </source>
</evidence>
<dbReference type="PANTHER" id="PTHR45436:SF5">
    <property type="entry name" value="SENSOR HISTIDINE KINASE TRCS"/>
    <property type="match status" value="1"/>
</dbReference>
<dbReference type="PANTHER" id="PTHR45436">
    <property type="entry name" value="SENSOR HISTIDINE KINASE YKOH"/>
    <property type="match status" value="1"/>
</dbReference>
<dbReference type="Pfam" id="PF02518">
    <property type="entry name" value="HATPase_c"/>
    <property type="match status" value="1"/>
</dbReference>
<dbReference type="InterPro" id="IPR036097">
    <property type="entry name" value="HisK_dim/P_sf"/>
</dbReference>
<keyword evidence="15" id="KW-1185">Reference proteome</keyword>
<dbReference type="InterPro" id="IPR004358">
    <property type="entry name" value="Sig_transdc_His_kin-like_C"/>
</dbReference>
<organism evidence="14 15">
    <name type="scientific">Planotetraspora mira</name>
    <dbReference type="NCBI Taxonomy" id="58121"/>
    <lineage>
        <taxon>Bacteria</taxon>
        <taxon>Bacillati</taxon>
        <taxon>Actinomycetota</taxon>
        <taxon>Actinomycetes</taxon>
        <taxon>Streptosporangiales</taxon>
        <taxon>Streptosporangiaceae</taxon>
        <taxon>Planotetraspora</taxon>
    </lineage>
</organism>
<evidence type="ECO:0000256" key="9">
    <source>
        <dbReference type="ARBA" id="ARBA00023012"/>
    </source>
</evidence>
<dbReference type="SMART" id="SM00388">
    <property type="entry name" value="HisKA"/>
    <property type="match status" value="1"/>
</dbReference>
<dbReference type="EC" id="2.7.13.3" evidence="3"/>
<name>A0A8J3TNC6_9ACTN</name>
<evidence type="ECO:0000256" key="1">
    <source>
        <dbReference type="ARBA" id="ARBA00000085"/>
    </source>
</evidence>
<evidence type="ECO:0000259" key="13">
    <source>
        <dbReference type="PROSITE" id="PS50885"/>
    </source>
</evidence>
<keyword evidence="9" id="KW-0902">Two-component regulatory system</keyword>
<evidence type="ECO:0000256" key="3">
    <source>
        <dbReference type="ARBA" id="ARBA00012438"/>
    </source>
</evidence>
<evidence type="ECO:0000259" key="12">
    <source>
        <dbReference type="PROSITE" id="PS50109"/>
    </source>
</evidence>
<dbReference type="Proteomes" id="UP000650628">
    <property type="component" value="Unassembled WGS sequence"/>
</dbReference>
<protein>
    <recommendedName>
        <fullName evidence="3">histidine kinase</fullName>
        <ecNumber evidence="3">2.7.13.3</ecNumber>
    </recommendedName>
</protein>
<dbReference type="InterPro" id="IPR003661">
    <property type="entry name" value="HisK_dim/P_dom"/>
</dbReference>
<keyword evidence="10 11" id="KW-0472">Membrane</keyword>
<dbReference type="PROSITE" id="PS50885">
    <property type="entry name" value="HAMP"/>
    <property type="match status" value="1"/>
</dbReference>
<comment type="caution">
    <text evidence="14">The sequence shown here is derived from an EMBL/GenBank/DDBJ whole genome shotgun (WGS) entry which is preliminary data.</text>
</comment>
<gene>
    <name evidence="14" type="ORF">Pmi06nite_36020</name>
</gene>
<dbReference type="PRINTS" id="PR00344">
    <property type="entry name" value="BCTRLSENSOR"/>
</dbReference>
<reference evidence="14 15" key="1">
    <citation type="submission" date="2021-01" db="EMBL/GenBank/DDBJ databases">
        <title>Whole genome shotgun sequence of Planotetraspora mira NBRC 15435.</title>
        <authorList>
            <person name="Komaki H."/>
            <person name="Tamura T."/>
        </authorList>
    </citation>
    <scope>NUCLEOTIDE SEQUENCE [LARGE SCALE GENOMIC DNA]</scope>
    <source>
        <strain evidence="14 15">NBRC 15435</strain>
    </source>
</reference>
<dbReference type="AlphaFoldDB" id="A0A8J3TNC6"/>
<keyword evidence="7" id="KW-0418">Kinase</keyword>
<dbReference type="Pfam" id="PF00512">
    <property type="entry name" value="HisKA"/>
    <property type="match status" value="1"/>
</dbReference>
<evidence type="ECO:0000256" key="2">
    <source>
        <dbReference type="ARBA" id="ARBA00004236"/>
    </source>
</evidence>
<evidence type="ECO:0000256" key="11">
    <source>
        <dbReference type="SAM" id="Phobius"/>
    </source>
</evidence>
<dbReference type="RefSeq" id="WP_203954125.1">
    <property type="nucleotide sequence ID" value="NZ_BOOO01000017.1"/>
</dbReference>
<dbReference type="InterPro" id="IPR005467">
    <property type="entry name" value="His_kinase_dom"/>
</dbReference>
<dbReference type="InterPro" id="IPR036890">
    <property type="entry name" value="HATPase_C_sf"/>
</dbReference>
<proteinExistence type="predicted"/>
<dbReference type="Gene3D" id="6.10.340.10">
    <property type="match status" value="1"/>
</dbReference>
<dbReference type="InterPro" id="IPR050428">
    <property type="entry name" value="TCS_sensor_his_kinase"/>
</dbReference>
<dbReference type="CDD" id="cd00082">
    <property type="entry name" value="HisKA"/>
    <property type="match status" value="1"/>
</dbReference>
<dbReference type="SUPFAM" id="SSF55874">
    <property type="entry name" value="ATPase domain of HSP90 chaperone/DNA topoisomerase II/histidine kinase"/>
    <property type="match status" value="1"/>
</dbReference>
<dbReference type="Gene3D" id="1.10.287.130">
    <property type="match status" value="1"/>
</dbReference>
<dbReference type="InterPro" id="IPR003660">
    <property type="entry name" value="HAMP_dom"/>
</dbReference>
<dbReference type="CDD" id="cd00075">
    <property type="entry name" value="HATPase"/>
    <property type="match status" value="1"/>
</dbReference>
<evidence type="ECO:0000256" key="6">
    <source>
        <dbReference type="ARBA" id="ARBA00022692"/>
    </source>
</evidence>
<evidence type="ECO:0000256" key="7">
    <source>
        <dbReference type="ARBA" id="ARBA00022777"/>
    </source>
</evidence>
<accession>A0A8J3TNC6</accession>
<evidence type="ECO:0000256" key="5">
    <source>
        <dbReference type="ARBA" id="ARBA00022679"/>
    </source>
</evidence>